<sequence>MSSHEFTKFRLLDRMSGLPHPEAIRMQTRSWKFEIDTNPPNMITHAHTLYGLNLPQYMNPARVTSNLLWVHTTLRDGVRHSNGYV</sequence>
<name>A0A1C7LQA9_GRIFR</name>
<keyword evidence="2" id="KW-1185">Reference proteome</keyword>
<protein>
    <submittedName>
        <fullName evidence="1">Uncharacterized protein</fullName>
    </submittedName>
</protein>
<dbReference type="AlphaFoldDB" id="A0A1C7LQA9"/>
<proteinExistence type="predicted"/>
<dbReference type="Proteomes" id="UP000092993">
    <property type="component" value="Unassembled WGS sequence"/>
</dbReference>
<evidence type="ECO:0000313" key="2">
    <source>
        <dbReference type="Proteomes" id="UP000092993"/>
    </source>
</evidence>
<dbReference type="EMBL" id="LUGG01000027">
    <property type="protein sequence ID" value="OBZ66778.1"/>
    <property type="molecule type" value="Genomic_DNA"/>
</dbReference>
<evidence type="ECO:0000313" key="1">
    <source>
        <dbReference type="EMBL" id="OBZ66778.1"/>
    </source>
</evidence>
<comment type="caution">
    <text evidence="1">The sequence shown here is derived from an EMBL/GenBank/DDBJ whole genome shotgun (WGS) entry which is preliminary data.</text>
</comment>
<organism evidence="1 2">
    <name type="scientific">Grifola frondosa</name>
    <name type="common">Maitake</name>
    <name type="synonym">Polyporus frondosus</name>
    <dbReference type="NCBI Taxonomy" id="5627"/>
    <lineage>
        <taxon>Eukaryota</taxon>
        <taxon>Fungi</taxon>
        <taxon>Dikarya</taxon>
        <taxon>Basidiomycota</taxon>
        <taxon>Agaricomycotina</taxon>
        <taxon>Agaricomycetes</taxon>
        <taxon>Polyporales</taxon>
        <taxon>Grifolaceae</taxon>
        <taxon>Grifola</taxon>
    </lineage>
</organism>
<accession>A0A1C7LQA9</accession>
<gene>
    <name evidence="1" type="ORF">A0H81_13243</name>
</gene>
<reference evidence="1 2" key="1">
    <citation type="submission" date="2016-03" db="EMBL/GenBank/DDBJ databases">
        <title>Whole genome sequencing of Grifola frondosa 9006-11.</title>
        <authorList>
            <person name="Min B."/>
            <person name="Park H."/>
            <person name="Kim J.-G."/>
            <person name="Cho H."/>
            <person name="Oh Y.-L."/>
            <person name="Kong W.-S."/>
            <person name="Choi I.-G."/>
        </authorList>
    </citation>
    <scope>NUCLEOTIDE SEQUENCE [LARGE SCALE GENOMIC DNA]</scope>
    <source>
        <strain evidence="1 2">9006-11</strain>
    </source>
</reference>